<protein>
    <recommendedName>
        <fullName evidence="3">CRISPR type III-B/RAMP module-associated protein Cmr5</fullName>
    </recommendedName>
</protein>
<dbReference type="EMBL" id="JACJTA010000003">
    <property type="protein sequence ID" value="MBD2603385.1"/>
    <property type="molecule type" value="Genomic_DNA"/>
</dbReference>
<evidence type="ECO:0008006" key="3">
    <source>
        <dbReference type="Google" id="ProtNLM"/>
    </source>
</evidence>
<organism evidence="1 2">
    <name type="scientific">Scytonema hofmannii FACHB-248</name>
    <dbReference type="NCBI Taxonomy" id="1842502"/>
    <lineage>
        <taxon>Bacteria</taxon>
        <taxon>Bacillati</taxon>
        <taxon>Cyanobacteriota</taxon>
        <taxon>Cyanophyceae</taxon>
        <taxon>Nostocales</taxon>
        <taxon>Scytonemataceae</taxon>
        <taxon>Scytonema</taxon>
    </lineage>
</organism>
<proteinExistence type="predicted"/>
<evidence type="ECO:0000313" key="2">
    <source>
        <dbReference type="Proteomes" id="UP000660380"/>
    </source>
</evidence>
<keyword evidence="2" id="KW-1185">Reference proteome</keyword>
<gene>
    <name evidence="1" type="ORF">H6G81_02280</name>
</gene>
<accession>A0ABR8GJN8</accession>
<evidence type="ECO:0000313" key="1">
    <source>
        <dbReference type="EMBL" id="MBD2603385.1"/>
    </source>
</evidence>
<comment type="caution">
    <text evidence="1">The sequence shown here is derived from an EMBL/GenBank/DDBJ whole genome shotgun (WGS) entry which is preliminary data.</text>
</comment>
<dbReference type="RefSeq" id="WP_029632341.1">
    <property type="nucleotide sequence ID" value="NZ_JACJTA010000003.1"/>
</dbReference>
<sequence>MTWQPYNLDQQAQSLVLQYRDIEGVIGQSHKMRTTVAFGLERFWGEHLRLIAKNDSKEQNKGKYWRDTWKNFAVIMQPTGILLPKEEIQSRDTKKIQETAEKLWNLPLEDQRICLAVLAQFCDSLVWWTQRYKLPGGHNDAE</sequence>
<reference evidence="1 2" key="1">
    <citation type="journal article" date="2020" name="ISME J.">
        <title>Comparative genomics reveals insights into cyanobacterial evolution and habitat adaptation.</title>
        <authorList>
            <person name="Chen M.Y."/>
            <person name="Teng W.K."/>
            <person name="Zhao L."/>
            <person name="Hu C.X."/>
            <person name="Zhou Y.K."/>
            <person name="Han B.P."/>
            <person name="Song L.R."/>
            <person name="Shu W.S."/>
        </authorList>
    </citation>
    <scope>NUCLEOTIDE SEQUENCE [LARGE SCALE GENOMIC DNA]</scope>
    <source>
        <strain evidence="1 2">FACHB-248</strain>
    </source>
</reference>
<dbReference type="Proteomes" id="UP000660380">
    <property type="component" value="Unassembled WGS sequence"/>
</dbReference>
<name>A0ABR8GJN8_9CYAN</name>